<evidence type="ECO:0000256" key="1">
    <source>
        <dbReference type="ARBA" id="ARBA00004141"/>
    </source>
</evidence>
<dbReference type="Pfam" id="PF07690">
    <property type="entry name" value="MFS_1"/>
    <property type="match status" value="1"/>
</dbReference>
<feature type="transmembrane region" description="Helical" evidence="6">
    <location>
        <begin position="52"/>
        <end position="71"/>
    </location>
</feature>
<comment type="subcellular location">
    <subcellularLocation>
        <location evidence="1">Membrane</location>
        <topology evidence="1">Multi-pass membrane protein</topology>
    </subcellularLocation>
</comment>
<keyword evidence="2 6" id="KW-0812">Transmembrane</keyword>
<dbReference type="EMBL" id="WHVB01000003">
    <property type="protein sequence ID" value="KAF8485113.1"/>
    <property type="molecule type" value="Genomic_DNA"/>
</dbReference>
<dbReference type="InterPro" id="IPR011701">
    <property type="entry name" value="MFS"/>
</dbReference>
<evidence type="ECO:0000256" key="4">
    <source>
        <dbReference type="ARBA" id="ARBA00023136"/>
    </source>
</evidence>
<evidence type="ECO:0000256" key="6">
    <source>
        <dbReference type="SAM" id="Phobius"/>
    </source>
</evidence>
<feature type="transmembrane region" description="Helical" evidence="6">
    <location>
        <begin position="150"/>
        <end position="172"/>
    </location>
</feature>
<dbReference type="PANTHER" id="PTHR21576:SF160">
    <property type="entry name" value="NODULIN-LIKE DOMAIN-CONTAINING PROTEIN"/>
    <property type="match status" value="1"/>
</dbReference>
<reference evidence="7" key="1">
    <citation type="submission" date="2019-10" db="EMBL/GenBank/DDBJ databases">
        <authorList>
            <consortium name="DOE Joint Genome Institute"/>
            <person name="Kuo A."/>
            <person name="Miyauchi S."/>
            <person name="Kiss E."/>
            <person name="Drula E."/>
            <person name="Kohler A."/>
            <person name="Sanchez-Garcia M."/>
            <person name="Andreopoulos B."/>
            <person name="Barry K.W."/>
            <person name="Bonito G."/>
            <person name="Buee M."/>
            <person name="Carver A."/>
            <person name="Chen C."/>
            <person name="Cichocki N."/>
            <person name="Clum A."/>
            <person name="Culley D."/>
            <person name="Crous P.W."/>
            <person name="Fauchery L."/>
            <person name="Girlanda M."/>
            <person name="Hayes R."/>
            <person name="Keri Z."/>
            <person name="LaButti K."/>
            <person name="Lipzen A."/>
            <person name="Lombard V."/>
            <person name="Magnuson J."/>
            <person name="Maillard F."/>
            <person name="Morin E."/>
            <person name="Murat C."/>
            <person name="Nolan M."/>
            <person name="Ohm R."/>
            <person name="Pangilinan J."/>
            <person name="Pereira M."/>
            <person name="Perotto S."/>
            <person name="Peter M."/>
            <person name="Riley R."/>
            <person name="Sitrit Y."/>
            <person name="Stielow B."/>
            <person name="Szollosi G."/>
            <person name="Zifcakova L."/>
            <person name="Stursova M."/>
            <person name="Spatafora J.W."/>
            <person name="Tedersoo L."/>
            <person name="Vaario L.-M."/>
            <person name="Yamada A."/>
            <person name="Yan M."/>
            <person name="Wang P."/>
            <person name="Xu J."/>
            <person name="Bruns T."/>
            <person name="Baldrian P."/>
            <person name="Vilgalys R."/>
            <person name="Henrissat B."/>
            <person name="Grigoriev I.V."/>
            <person name="Hibbett D."/>
            <person name="Nagy L.G."/>
            <person name="Martin F.M."/>
        </authorList>
    </citation>
    <scope>NUCLEOTIDE SEQUENCE</scope>
    <source>
        <strain evidence="7">Prilba</strain>
    </source>
</reference>
<feature type="region of interest" description="Disordered" evidence="5">
    <location>
        <begin position="247"/>
        <end position="267"/>
    </location>
</feature>
<keyword evidence="8" id="KW-1185">Reference proteome</keyword>
<dbReference type="Proteomes" id="UP000759537">
    <property type="component" value="Unassembled WGS sequence"/>
</dbReference>
<feature type="transmembrane region" description="Helical" evidence="6">
    <location>
        <begin position="368"/>
        <end position="393"/>
    </location>
</feature>
<feature type="transmembrane region" description="Helical" evidence="6">
    <location>
        <begin position="114"/>
        <end position="138"/>
    </location>
</feature>
<evidence type="ECO:0000256" key="2">
    <source>
        <dbReference type="ARBA" id="ARBA00022692"/>
    </source>
</evidence>
<comment type="caution">
    <text evidence="7">The sequence shown here is derived from an EMBL/GenBank/DDBJ whole genome shotgun (WGS) entry which is preliminary data.</text>
</comment>
<proteinExistence type="predicted"/>
<dbReference type="GO" id="GO:0000329">
    <property type="term" value="C:fungal-type vacuole membrane"/>
    <property type="evidence" value="ECO:0007669"/>
    <property type="project" value="TreeGrafter"/>
</dbReference>
<dbReference type="InterPro" id="IPR036259">
    <property type="entry name" value="MFS_trans_sf"/>
</dbReference>
<organism evidence="7 8">
    <name type="scientific">Russula ochroleuca</name>
    <dbReference type="NCBI Taxonomy" id="152965"/>
    <lineage>
        <taxon>Eukaryota</taxon>
        <taxon>Fungi</taxon>
        <taxon>Dikarya</taxon>
        <taxon>Basidiomycota</taxon>
        <taxon>Agaricomycotina</taxon>
        <taxon>Agaricomycetes</taxon>
        <taxon>Russulales</taxon>
        <taxon>Russulaceae</taxon>
        <taxon>Russula</taxon>
    </lineage>
</organism>
<gene>
    <name evidence="7" type="ORF">DFH94DRAFT_718404</name>
</gene>
<accession>A0A9P5N2V8</accession>
<protein>
    <submittedName>
        <fullName evidence="7">MFS general substrate transporter</fullName>
    </submittedName>
</protein>
<dbReference type="PANTHER" id="PTHR21576">
    <property type="entry name" value="UNCHARACTERIZED NODULIN-LIKE PROTEIN"/>
    <property type="match status" value="1"/>
</dbReference>
<dbReference type="OrthoDB" id="410267at2759"/>
<sequence length="575" mass="62656">MYGSGTTPGLFSFTRLTALFFSVWVSLSSGSNYVVGAYLPQLGARLHLTHTQLNVFAVAGNVGVYMSGPILGRIVDKRGPRPLLIAAFILLLCGYSGIRGIFDAGLGKEEDLSRVHMIILVLCSLISGVGGHAGMASAMNTTAKNFPDNLRAVTVGLVMSGFGLSAFFFSSISHILFPGNTSDFLLVLGLGTAIPMVFGFFFVRIIPLPSYGVTTIAADDYQPLATSSGSDERQHYDSRSKLLQYQSDATDEGESREPMLHHTPRTHDGVLHEPLADSVELFSSDFQNRSNPGSISHPTRESSSEKIVEGRGVNLYTWTLWKSVDFWIMCFMHALLAGTGLMYINNVGSIAQALLAHSNPTYDEAESAIWQAAQVSAISLASFSGRILIGIAADTVKSRLRLPRSFCLPVMTALFILSQLSLTVIGDVRHLWMASVLLGLAYGCWFGLLPTISIEWFGLAHFSENWGIISVFPVLGGNLFSIAFGRNLDAHEPLAEAGPIPSPSITAARCLAGRECYVQTLYMNIWACLIALCLSLWAGQRDWQHWQGRDQRGERMNTVDWEDTGEAVVPEDLEP</sequence>
<keyword evidence="4 6" id="KW-0472">Membrane</keyword>
<feature type="transmembrane region" description="Helical" evidence="6">
    <location>
        <begin position="405"/>
        <end position="425"/>
    </location>
</feature>
<dbReference type="Gene3D" id="1.20.1250.20">
    <property type="entry name" value="MFS general substrate transporter like domains"/>
    <property type="match status" value="2"/>
</dbReference>
<feature type="compositionally biased region" description="Basic and acidic residues" evidence="5">
    <location>
        <begin position="253"/>
        <end position="267"/>
    </location>
</feature>
<keyword evidence="3 6" id="KW-1133">Transmembrane helix</keyword>
<feature type="transmembrane region" description="Helical" evidence="6">
    <location>
        <begin position="521"/>
        <end position="539"/>
    </location>
</feature>
<feature type="transmembrane region" description="Helical" evidence="6">
    <location>
        <begin position="431"/>
        <end position="454"/>
    </location>
</feature>
<feature type="transmembrane region" description="Helical" evidence="6">
    <location>
        <begin position="83"/>
        <end position="102"/>
    </location>
</feature>
<evidence type="ECO:0000256" key="3">
    <source>
        <dbReference type="ARBA" id="ARBA00022989"/>
    </source>
</evidence>
<dbReference type="SUPFAM" id="SSF103473">
    <property type="entry name" value="MFS general substrate transporter"/>
    <property type="match status" value="1"/>
</dbReference>
<feature type="transmembrane region" description="Helical" evidence="6">
    <location>
        <begin position="326"/>
        <end position="348"/>
    </location>
</feature>
<evidence type="ECO:0000256" key="5">
    <source>
        <dbReference type="SAM" id="MobiDB-lite"/>
    </source>
</evidence>
<evidence type="ECO:0000313" key="8">
    <source>
        <dbReference type="Proteomes" id="UP000759537"/>
    </source>
</evidence>
<name>A0A9P5N2V8_9AGAM</name>
<feature type="transmembrane region" description="Helical" evidence="6">
    <location>
        <begin position="466"/>
        <end position="484"/>
    </location>
</feature>
<feature type="transmembrane region" description="Helical" evidence="6">
    <location>
        <begin position="184"/>
        <end position="203"/>
    </location>
</feature>
<evidence type="ECO:0000313" key="7">
    <source>
        <dbReference type="EMBL" id="KAF8485113.1"/>
    </source>
</evidence>
<dbReference type="GO" id="GO:0022857">
    <property type="term" value="F:transmembrane transporter activity"/>
    <property type="evidence" value="ECO:0007669"/>
    <property type="project" value="InterPro"/>
</dbReference>
<reference evidence="7" key="2">
    <citation type="journal article" date="2020" name="Nat. Commun.">
        <title>Large-scale genome sequencing of mycorrhizal fungi provides insights into the early evolution of symbiotic traits.</title>
        <authorList>
            <person name="Miyauchi S."/>
            <person name="Kiss E."/>
            <person name="Kuo A."/>
            <person name="Drula E."/>
            <person name="Kohler A."/>
            <person name="Sanchez-Garcia M."/>
            <person name="Morin E."/>
            <person name="Andreopoulos B."/>
            <person name="Barry K.W."/>
            <person name="Bonito G."/>
            <person name="Buee M."/>
            <person name="Carver A."/>
            <person name="Chen C."/>
            <person name="Cichocki N."/>
            <person name="Clum A."/>
            <person name="Culley D."/>
            <person name="Crous P.W."/>
            <person name="Fauchery L."/>
            <person name="Girlanda M."/>
            <person name="Hayes R.D."/>
            <person name="Keri Z."/>
            <person name="LaButti K."/>
            <person name="Lipzen A."/>
            <person name="Lombard V."/>
            <person name="Magnuson J."/>
            <person name="Maillard F."/>
            <person name="Murat C."/>
            <person name="Nolan M."/>
            <person name="Ohm R.A."/>
            <person name="Pangilinan J."/>
            <person name="Pereira M.F."/>
            <person name="Perotto S."/>
            <person name="Peter M."/>
            <person name="Pfister S."/>
            <person name="Riley R."/>
            <person name="Sitrit Y."/>
            <person name="Stielow J.B."/>
            <person name="Szollosi G."/>
            <person name="Zifcakova L."/>
            <person name="Stursova M."/>
            <person name="Spatafora J.W."/>
            <person name="Tedersoo L."/>
            <person name="Vaario L.M."/>
            <person name="Yamada A."/>
            <person name="Yan M."/>
            <person name="Wang P."/>
            <person name="Xu J."/>
            <person name="Bruns T."/>
            <person name="Baldrian P."/>
            <person name="Vilgalys R."/>
            <person name="Dunand C."/>
            <person name="Henrissat B."/>
            <person name="Grigoriev I.V."/>
            <person name="Hibbett D."/>
            <person name="Nagy L.G."/>
            <person name="Martin F.M."/>
        </authorList>
    </citation>
    <scope>NUCLEOTIDE SEQUENCE</scope>
    <source>
        <strain evidence="7">Prilba</strain>
    </source>
</reference>
<dbReference type="AlphaFoldDB" id="A0A9P5N2V8"/>